<dbReference type="InterPro" id="IPR036291">
    <property type="entry name" value="NAD(P)-bd_dom_sf"/>
</dbReference>
<reference evidence="3" key="1">
    <citation type="submission" date="2022-01" db="EMBL/GenBank/DDBJ databases">
        <authorList>
            <person name="Criscuolo A."/>
        </authorList>
    </citation>
    <scope>NUCLEOTIDE SEQUENCE</scope>
    <source>
        <strain evidence="3">CIP111893</strain>
    </source>
</reference>
<dbReference type="EMBL" id="CAKMMF010000002">
    <property type="protein sequence ID" value="CAH1192884.1"/>
    <property type="molecule type" value="Genomic_DNA"/>
</dbReference>
<gene>
    <name evidence="3" type="ORF">PAECIP111893_00350</name>
</gene>
<dbReference type="Gene3D" id="3.40.50.720">
    <property type="entry name" value="NAD(P)-binding Rossmann-like Domain"/>
    <property type="match status" value="1"/>
</dbReference>
<sequence length="304" mass="35226">MKAIVVGFGSIGERHTRLLQSMNIETAVVSERKINFPYKFTNISEAIQNYCPDYIVIANKTNQHHSALLQVLASNFQGKVLVEKPLYHRLLELPENHQMDIFVAYNLRFHPLLQRLKSALTREHIISATIYTGQYLPDWRPNTDYRASYSARINDGGGVIRDLSHELDYANFLFGKWRRLSAIGGKYSSLEITSDDSFSLLVEMERCPQVQIQVNYLDRMGRREIIVNTDLHTYKIDFSNRTFQLDKEIFHIDCDRDDTYEMQHDAIVQGVHSNLCEYEDGLNIVRMIEAIECSASQKEWIINA</sequence>
<evidence type="ECO:0000313" key="3">
    <source>
        <dbReference type="EMBL" id="CAH1192884.1"/>
    </source>
</evidence>
<evidence type="ECO:0000259" key="2">
    <source>
        <dbReference type="Pfam" id="PF22725"/>
    </source>
</evidence>
<dbReference type="SUPFAM" id="SSF55347">
    <property type="entry name" value="Glyceraldehyde-3-phosphate dehydrogenase-like, C-terminal domain"/>
    <property type="match status" value="1"/>
</dbReference>
<dbReference type="Gene3D" id="3.30.360.10">
    <property type="entry name" value="Dihydrodipicolinate Reductase, domain 2"/>
    <property type="match status" value="1"/>
</dbReference>
<feature type="domain" description="Gfo/Idh/MocA-like oxidoreductase N-terminal" evidence="1">
    <location>
        <begin position="3"/>
        <end position="92"/>
    </location>
</feature>
<feature type="domain" description="GFO/IDH/MocA-like oxidoreductase" evidence="2">
    <location>
        <begin position="131"/>
        <end position="227"/>
    </location>
</feature>
<dbReference type="SUPFAM" id="SSF51735">
    <property type="entry name" value="NAD(P)-binding Rossmann-fold domains"/>
    <property type="match status" value="1"/>
</dbReference>
<dbReference type="PANTHER" id="PTHR43377">
    <property type="entry name" value="BILIVERDIN REDUCTASE A"/>
    <property type="match status" value="1"/>
</dbReference>
<accession>A0ABN8FY51</accession>
<dbReference type="Pfam" id="PF22725">
    <property type="entry name" value="GFO_IDH_MocA_C3"/>
    <property type="match status" value="1"/>
</dbReference>
<proteinExistence type="predicted"/>
<dbReference type="Proteomes" id="UP000838686">
    <property type="component" value="Unassembled WGS sequence"/>
</dbReference>
<dbReference type="InterPro" id="IPR055170">
    <property type="entry name" value="GFO_IDH_MocA-like_dom"/>
</dbReference>
<name>A0ABN8FY51_9BACL</name>
<dbReference type="PANTHER" id="PTHR43377:SF1">
    <property type="entry name" value="BILIVERDIN REDUCTASE A"/>
    <property type="match status" value="1"/>
</dbReference>
<dbReference type="InterPro" id="IPR051450">
    <property type="entry name" value="Gfo/Idh/MocA_Oxidoreductases"/>
</dbReference>
<dbReference type="RefSeq" id="WP_236338580.1">
    <property type="nucleotide sequence ID" value="NZ_CAKMMF010000002.1"/>
</dbReference>
<comment type="caution">
    <text evidence="3">The sequence shown here is derived from an EMBL/GenBank/DDBJ whole genome shotgun (WGS) entry which is preliminary data.</text>
</comment>
<evidence type="ECO:0008006" key="5">
    <source>
        <dbReference type="Google" id="ProtNLM"/>
    </source>
</evidence>
<evidence type="ECO:0000313" key="4">
    <source>
        <dbReference type="Proteomes" id="UP000838686"/>
    </source>
</evidence>
<dbReference type="Pfam" id="PF01408">
    <property type="entry name" value="GFO_IDH_MocA"/>
    <property type="match status" value="1"/>
</dbReference>
<evidence type="ECO:0000259" key="1">
    <source>
        <dbReference type="Pfam" id="PF01408"/>
    </source>
</evidence>
<organism evidence="3 4">
    <name type="scientific">Paenibacillus plantiphilus</name>
    <dbReference type="NCBI Taxonomy" id="2905650"/>
    <lineage>
        <taxon>Bacteria</taxon>
        <taxon>Bacillati</taxon>
        <taxon>Bacillota</taxon>
        <taxon>Bacilli</taxon>
        <taxon>Bacillales</taxon>
        <taxon>Paenibacillaceae</taxon>
        <taxon>Paenibacillus</taxon>
    </lineage>
</organism>
<keyword evidence="4" id="KW-1185">Reference proteome</keyword>
<protein>
    <recommendedName>
        <fullName evidence="5">Oxidoreductase</fullName>
    </recommendedName>
</protein>
<dbReference type="InterPro" id="IPR000683">
    <property type="entry name" value="Gfo/Idh/MocA-like_OxRdtase_N"/>
</dbReference>